<dbReference type="PROSITE" id="PS00484">
    <property type="entry name" value="THYROGLOBULIN_1_1"/>
    <property type="match status" value="1"/>
</dbReference>
<dbReference type="PRINTS" id="PR00759">
    <property type="entry name" value="BASICPTASE"/>
</dbReference>
<keyword evidence="3" id="KW-0646">Protease inhibitor</keyword>
<accession>A0AAD5QDN4</accession>
<dbReference type="PROSITE" id="PS51162">
    <property type="entry name" value="THYROGLOBULIN_1_2"/>
    <property type="match status" value="1"/>
</dbReference>
<evidence type="ECO:0000256" key="2">
    <source>
        <dbReference type="ARBA" id="ARBA00022525"/>
    </source>
</evidence>
<reference evidence="10" key="1">
    <citation type="submission" date="2021-06" db="EMBL/GenBank/DDBJ databases">
        <title>Parelaphostrongylus tenuis whole genome reference sequence.</title>
        <authorList>
            <person name="Garwood T.J."/>
            <person name="Larsen P.A."/>
            <person name="Fountain-Jones N.M."/>
            <person name="Garbe J.R."/>
            <person name="Macchietto M.G."/>
            <person name="Kania S.A."/>
            <person name="Gerhold R.W."/>
            <person name="Richards J.E."/>
            <person name="Wolf T.M."/>
        </authorList>
    </citation>
    <scope>NUCLEOTIDE SEQUENCE</scope>
    <source>
        <strain evidence="10">MNPRO001-30</strain>
        <tissue evidence="10">Meninges</tissue>
    </source>
</reference>
<evidence type="ECO:0000256" key="1">
    <source>
        <dbReference type="ARBA" id="ARBA00004613"/>
    </source>
</evidence>
<dbReference type="SUPFAM" id="SSF57362">
    <property type="entry name" value="BPTI-like"/>
    <property type="match status" value="6"/>
</dbReference>
<comment type="caution">
    <text evidence="6">Lacks conserved residue(s) required for the propagation of feature annotation.</text>
</comment>
<dbReference type="PANTHER" id="PTHR10083:SF381">
    <property type="entry name" value="BPTI_KUNITZ INHIBITOR DOMAIN-CONTAINING PROTEIN"/>
    <property type="match status" value="1"/>
</dbReference>
<sequence length="1100" mass="119030">MSKLLDKFLLSLCLQPSNQVLITEVETATREHSSTSTTTDAPTTTTTATDARISTVTKLLDAKTETSELTTMSTTTRITTEPTTSTTTPITSITSTTITTVELSSTMPSTTPSTTPTKTVSNTTTTQQTATIQDRSSTASKPAQSTTSYRFPKTECERRRAHAAVTSIRGGFVPVCTAQGDFEKVQCEPDERQCFCVDARGIEIANSRTRNGQKPDCDSIQFATTPKTKECVGDPDRGPCSGSLDRWYYDENEADCKKFVFSGCGGNGNNYESKEGCVQRCAPPPMGLSKCEKGEPLKTNLGVAVNCAKTDCPSGYKCSVVQQTSVCCAENTKIIGLQTSASDDVCSMSKDRGPCDKYELRFYFNAELKECKYFFWGGCEGNGNNFEKLDECESTCGVAKAKEGAPSTTRTTIITTNNRQPTLLYRTTQGIRIASSNRSKVEEHITEGRFVDQPPTTALNHGSSITSASTTTTSTVPVIVFSTHSSTIQPTNELNSEAKVTTPTVHVASTRAPPVPEMSLLEGSEDNTADGVNRCLHPRDPGNCRGQFVRWYWDNENKACDVFTYTGCQGNGNNYASREECLAICHKEASPIANRGEDFSNVCKHDVDSGECNGIFQRFAFDTESGECRPFTYGGCGGNGNNFATLAECRIKCQKAALSPGNLCEHDIEVGECSGVFVRFGYDKLSNDCRQFTYGGCGGNGNNFATIQECRNVCVKKLCNPNPQCDLARCQIVNDRNGCPFCSCPPVNQPVPPGLETTPCPEISVDRCKEPCIVINNRKGCKDCVCPSSSMITGGQPPADSFHSTVELESRSTLRATTETTLEHGSARPPAMPNNVGPPSGPTAKRVTSSFSSDSSAPQESLLPVSSTRTKQIEIDPKVLPPPLSLQLQEKCMQPVEPGPCKHFVDRWYFNSVDGTCHPFKYGGCAGNRNHFFTQNECEIHCARFLRVAPDVVDDGDNIVEDVEFDEKGIEDVPRRAAGVTQLRTQSSIDVESDRPPSPSVRESASGHLAFGMQSERRPGNEVTTAGSSSTIDGTRSEGREASKLTQVNEASTIASESSVSNQLNSSPSSTVNSSCLTKTSMMSHRPDQLHSKALPCLHP</sequence>
<dbReference type="GO" id="GO:0004867">
    <property type="term" value="F:serine-type endopeptidase inhibitor activity"/>
    <property type="evidence" value="ECO:0007669"/>
    <property type="project" value="UniProtKB-KW"/>
</dbReference>
<feature type="domain" description="BPTI/Kunitz inhibitor" evidence="8">
    <location>
        <begin position="535"/>
        <end position="585"/>
    </location>
</feature>
<feature type="domain" description="BPTI/Kunitz inhibitor" evidence="8">
    <location>
        <begin position="892"/>
        <end position="942"/>
    </location>
</feature>
<evidence type="ECO:0000256" key="3">
    <source>
        <dbReference type="ARBA" id="ARBA00022690"/>
    </source>
</evidence>
<dbReference type="Gene3D" id="4.10.410.10">
    <property type="entry name" value="Pancreatic trypsin inhibitor Kunitz domain"/>
    <property type="match status" value="6"/>
</dbReference>
<dbReference type="PROSITE" id="PS00280">
    <property type="entry name" value="BPTI_KUNITZ_1"/>
    <property type="match status" value="4"/>
</dbReference>
<feature type="domain" description="BPTI/Kunitz inhibitor" evidence="8">
    <location>
        <begin position="231"/>
        <end position="281"/>
    </location>
</feature>
<feature type="compositionally biased region" description="Low complexity" evidence="7">
    <location>
        <begin position="104"/>
        <end position="133"/>
    </location>
</feature>
<evidence type="ECO:0000256" key="5">
    <source>
        <dbReference type="ARBA" id="ARBA00023157"/>
    </source>
</evidence>
<feature type="domain" description="BPTI/Kunitz inhibitor" evidence="8">
    <location>
        <begin position="346"/>
        <end position="396"/>
    </location>
</feature>
<feature type="region of interest" description="Disordered" evidence="7">
    <location>
        <begin position="104"/>
        <end position="153"/>
    </location>
</feature>
<feature type="region of interest" description="Disordered" evidence="7">
    <location>
        <begin position="811"/>
        <end position="870"/>
    </location>
</feature>
<dbReference type="Gene3D" id="4.10.800.10">
    <property type="entry name" value="Thyroglobulin type-1"/>
    <property type="match status" value="1"/>
</dbReference>
<organism evidence="10 11">
    <name type="scientific">Parelaphostrongylus tenuis</name>
    <name type="common">Meningeal worm</name>
    <dbReference type="NCBI Taxonomy" id="148309"/>
    <lineage>
        <taxon>Eukaryota</taxon>
        <taxon>Metazoa</taxon>
        <taxon>Ecdysozoa</taxon>
        <taxon>Nematoda</taxon>
        <taxon>Chromadorea</taxon>
        <taxon>Rhabditida</taxon>
        <taxon>Rhabditina</taxon>
        <taxon>Rhabditomorpha</taxon>
        <taxon>Strongyloidea</taxon>
        <taxon>Metastrongylidae</taxon>
        <taxon>Parelaphostrongylus</taxon>
    </lineage>
</organism>
<dbReference type="EMBL" id="JAHQIW010000051">
    <property type="protein sequence ID" value="KAJ1345669.1"/>
    <property type="molecule type" value="Genomic_DNA"/>
</dbReference>
<dbReference type="SUPFAM" id="SSF57610">
    <property type="entry name" value="Thyroglobulin type-1 domain"/>
    <property type="match status" value="1"/>
</dbReference>
<dbReference type="Pfam" id="PF00014">
    <property type="entry name" value="Kunitz_BPTI"/>
    <property type="match status" value="6"/>
</dbReference>
<feature type="compositionally biased region" description="Low complexity" evidence="7">
    <location>
        <begin position="34"/>
        <end position="51"/>
    </location>
</feature>
<dbReference type="InterPro" id="IPR000716">
    <property type="entry name" value="Thyroglobulin_1"/>
</dbReference>
<feature type="compositionally biased region" description="Polar residues" evidence="7">
    <location>
        <begin position="134"/>
        <end position="149"/>
    </location>
</feature>
<proteinExistence type="predicted"/>
<comment type="subcellular location">
    <subcellularLocation>
        <location evidence="1">Secreted</location>
    </subcellularLocation>
</comment>
<dbReference type="SMART" id="SM00131">
    <property type="entry name" value="KU"/>
    <property type="match status" value="6"/>
</dbReference>
<evidence type="ECO:0000256" key="4">
    <source>
        <dbReference type="ARBA" id="ARBA00022900"/>
    </source>
</evidence>
<dbReference type="CDD" id="cd00109">
    <property type="entry name" value="Kunitz-type"/>
    <property type="match status" value="6"/>
</dbReference>
<keyword evidence="2" id="KW-0964">Secreted</keyword>
<dbReference type="Pfam" id="PF00086">
    <property type="entry name" value="Thyroglobulin_1"/>
    <property type="match status" value="1"/>
</dbReference>
<keyword evidence="5 6" id="KW-1015">Disulfide bond</keyword>
<dbReference type="GO" id="GO:0005615">
    <property type="term" value="C:extracellular space"/>
    <property type="evidence" value="ECO:0007669"/>
    <property type="project" value="TreeGrafter"/>
</dbReference>
<evidence type="ECO:0000313" key="10">
    <source>
        <dbReference type="EMBL" id="KAJ1345669.1"/>
    </source>
</evidence>
<feature type="region of interest" description="Disordered" evidence="7">
    <location>
        <begin position="1081"/>
        <end position="1100"/>
    </location>
</feature>
<evidence type="ECO:0000256" key="7">
    <source>
        <dbReference type="SAM" id="MobiDB-lite"/>
    </source>
</evidence>
<feature type="compositionally biased region" description="Low complexity" evidence="7">
    <location>
        <begin position="1056"/>
        <end position="1075"/>
    </location>
</feature>
<dbReference type="FunFam" id="4.10.410.10:FF:000020">
    <property type="entry name" value="Collagen, type VI, alpha 3"/>
    <property type="match status" value="1"/>
</dbReference>
<feature type="region of interest" description="Disordered" evidence="7">
    <location>
        <begin position="67"/>
        <end position="90"/>
    </location>
</feature>
<dbReference type="AlphaFoldDB" id="A0AAD5QDN4"/>
<dbReference type="CDD" id="cd00191">
    <property type="entry name" value="TY"/>
    <property type="match status" value="1"/>
</dbReference>
<dbReference type="InterPro" id="IPR036880">
    <property type="entry name" value="Kunitz_BPTI_sf"/>
</dbReference>
<dbReference type="InterPro" id="IPR050098">
    <property type="entry name" value="TFPI/VKTCI-like"/>
</dbReference>
<feature type="compositionally biased region" description="Polar residues" evidence="7">
    <location>
        <begin position="1022"/>
        <end position="1034"/>
    </location>
</feature>
<evidence type="ECO:0000259" key="9">
    <source>
        <dbReference type="PROSITE" id="PS51162"/>
    </source>
</evidence>
<dbReference type="Proteomes" id="UP001196413">
    <property type="component" value="Unassembled WGS sequence"/>
</dbReference>
<dbReference type="InterPro" id="IPR002223">
    <property type="entry name" value="Kunitz_BPTI"/>
</dbReference>
<dbReference type="SMART" id="SM00211">
    <property type="entry name" value="TY"/>
    <property type="match status" value="1"/>
</dbReference>
<feature type="region of interest" description="Disordered" evidence="7">
    <location>
        <begin position="27"/>
        <end position="51"/>
    </location>
</feature>
<gene>
    <name evidence="10" type="primary">MLT-11_1</name>
    <name evidence="10" type="ORF">KIN20_000259</name>
</gene>
<feature type="compositionally biased region" description="Polar residues" evidence="7">
    <location>
        <begin position="846"/>
        <end position="870"/>
    </location>
</feature>
<dbReference type="InterPro" id="IPR036857">
    <property type="entry name" value="Thyroglobulin_1_sf"/>
</dbReference>
<feature type="domain" description="BPTI/Kunitz inhibitor" evidence="8">
    <location>
        <begin position="603"/>
        <end position="653"/>
    </location>
</feature>
<dbReference type="PANTHER" id="PTHR10083">
    <property type="entry name" value="KUNITZ-TYPE PROTEASE INHIBITOR-RELATED"/>
    <property type="match status" value="1"/>
</dbReference>
<dbReference type="PROSITE" id="PS50279">
    <property type="entry name" value="BPTI_KUNITZ_2"/>
    <property type="match status" value="6"/>
</dbReference>
<feature type="compositionally biased region" description="Polar residues" evidence="7">
    <location>
        <begin position="1044"/>
        <end position="1055"/>
    </location>
</feature>
<evidence type="ECO:0000313" key="11">
    <source>
        <dbReference type="Proteomes" id="UP001196413"/>
    </source>
</evidence>
<keyword evidence="11" id="KW-1185">Reference proteome</keyword>
<feature type="region of interest" description="Disordered" evidence="7">
    <location>
        <begin position="981"/>
        <end position="1075"/>
    </location>
</feature>
<dbReference type="FunFam" id="4.10.410.10:FF:000035">
    <property type="entry name" value="Protein CBR-MLT-11"/>
    <property type="match status" value="1"/>
</dbReference>
<evidence type="ECO:0000256" key="6">
    <source>
        <dbReference type="PROSITE-ProRule" id="PRU00500"/>
    </source>
</evidence>
<comment type="caution">
    <text evidence="10">The sequence shown here is derived from an EMBL/GenBank/DDBJ whole genome shotgun (WGS) entry which is preliminary data.</text>
</comment>
<protein>
    <submittedName>
        <fullName evidence="10">NAD(P)H-quinone oxidoreductase subunit 5, chloroplastic</fullName>
    </submittedName>
</protein>
<dbReference type="InterPro" id="IPR020901">
    <property type="entry name" value="Prtase_inh_Kunz-CS"/>
</dbReference>
<feature type="domain" description="BPTI/Kunitz inhibitor" evidence="8">
    <location>
        <begin position="664"/>
        <end position="714"/>
    </location>
</feature>
<evidence type="ECO:0000259" key="8">
    <source>
        <dbReference type="PROSITE" id="PS50279"/>
    </source>
</evidence>
<keyword evidence="4" id="KW-0722">Serine protease inhibitor</keyword>
<name>A0AAD5QDN4_PARTN</name>
<feature type="domain" description="Thyroglobulin type-1" evidence="9">
    <location>
        <begin position="153"/>
        <end position="217"/>
    </location>
</feature>
<feature type="disulfide bond" evidence="6">
    <location>
        <begin position="187"/>
        <end position="194"/>
    </location>
</feature>